<sequence length="90" mass="10040">MSSEKAKQLEELQRAFQGPPPRQLSRAGKLVLLTWFVLAVSFVGMYSQGHCQTPECWIPLTIAVWFSGVIMTVFVATEGIDPEAIKKKES</sequence>
<evidence type="ECO:0000256" key="1">
    <source>
        <dbReference type="SAM" id="MobiDB-lite"/>
    </source>
</evidence>
<feature type="region of interest" description="Disordered" evidence="1">
    <location>
        <begin position="1"/>
        <end position="23"/>
    </location>
</feature>
<gene>
    <name evidence="3" type="ORF">HPHI1048_LOCUS17424</name>
</gene>
<dbReference type="EMBL" id="HBEO01025928">
    <property type="protein sequence ID" value="CAD8496956.1"/>
    <property type="molecule type" value="Transcribed_RNA"/>
</dbReference>
<name>A0A7S0HTR7_9CRYP</name>
<organism evidence="3">
    <name type="scientific">Hanusia phi</name>
    <dbReference type="NCBI Taxonomy" id="3032"/>
    <lineage>
        <taxon>Eukaryota</taxon>
        <taxon>Cryptophyceae</taxon>
        <taxon>Pyrenomonadales</taxon>
        <taxon>Geminigeraceae</taxon>
        <taxon>Hanusia</taxon>
    </lineage>
</organism>
<feature type="transmembrane region" description="Helical" evidence="2">
    <location>
        <begin position="58"/>
        <end position="80"/>
    </location>
</feature>
<dbReference type="AlphaFoldDB" id="A0A7S0HTR7"/>
<keyword evidence="2" id="KW-1133">Transmembrane helix</keyword>
<proteinExistence type="predicted"/>
<protein>
    <submittedName>
        <fullName evidence="3">Uncharacterized protein</fullName>
    </submittedName>
</protein>
<reference evidence="3" key="1">
    <citation type="submission" date="2021-01" db="EMBL/GenBank/DDBJ databases">
        <authorList>
            <person name="Corre E."/>
            <person name="Pelletier E."/>
            <person name="Niang G."/>
            <person name="Scheremetjew M."/>
            <person name="Finn R."/>
            <person name="Kale V."/>
            <person name="Holt S."/>
            <person name="Cochrane G."/>
            <person name="Meng A."/>
            <person name="Brown T."/>
            <person name="Cohen L."/>
        </authorList>
    </citation>
    <scope>NUCLEOTIDE SEQUENCE</scope>
    <source>
        <strain evidence="3">CCMP325</strain>
    </source>
</reference>
<evidence type="ECO:0000313" key="3">
    <source>
        <dbReference type="EMBL" id="CAD8496956.1"/>
    </source>
</evidence>
<accession>A0A7S0HTR7</accession>
<feature type="compositionally biased region" description="Basic and acidic residues" evidence="1">
    <location>
        <begin position="1"/>
        <end position="13"/>
    </location>
</feature>
<feature type="transmembrane region" description="Helical" evidence="2">
    <location>
        <begin position="30"/>
        <end position="46"/>
    </location>
</feature>
<evidence type="ECO:0000256" key="2">
    <source>
        <dbReference type="SAM" id="Phobius"/>
    </source>
</evidence>
<keyword evidence="2" id="KW-0472">Membrane</keyword>
<keyword evidence="2" id="KW-0812">Transmembrane</keyword>